<dbReference type="EMBL" id="CAUOFW020002669">
    <property type="protein sequence ID" value="CAK9155268.1"/>
    <property type="molecule type" value="Genomic_DNA"/>
</dbReference>
<dbReference type="Proteomes" id="UP001642360">
    <property type="component" value="Unassembled WGS sequence"/>
</dbReference>
<dbReference type="InterPro" id="IPR002213">
    <property type="entry name" value="UDP_glucos_trans"/>
</dbReference>
<dbReference type="Pfam" id="PF00201">
    <property type="entry name" value="UDPGT"/>
    <property type="match status" value="1"/>
</dbReference>
<name>A0ABC8UAW6_9AQUA</name>
<keyword evidence="3 4" id="KW-0808">Transferase</keyword>
<dbReference type="SUPFAM" id="SSF53756">
    <property type="entry name" value="UDP-Glycosyltransferase/glycogen phosphorylase"/>
    <property type="match status" value="1"/>
</dbReference>
<sequence length="481" mass="54405">MGDSNQKLHAIMISFPFQGHITPFVHLAIKLASKGFTITFVHTEFIHHQITKSQPHKTIEPQVFSEARKSGLDIRYTTITDGLPLEFDRSSNMKQYWDSIMQVFPTHIDEFVNNMVKSHPLSAFFLVTDTLYAWPATIAKKYNFVIVSFWTQPALIFTLYYHLDLLIKNGHFASNDNRMDTIAYIPGVKAIEPKDLTSTLQETDTTTLVHRVTFKAFEEVKKADIVICNTVEELESETISALHQKSPIYAIGPIFPPRFTKSTVGTSLRAASDCTEWLNTRPHGSVLYVAFGSLVSISEHDMAEIAHGLLLSEANFIWVLRPGTIGSDGTNILPVGFEDSIKDRGMIVPWCNQIEVLSHSAVGGFLTHCGWNSLFESIWFGVPLICFPFAYDQITNRKLVVNDWKIGINLRDEKSITRGEVGEKINLLMRGTKSDELRKEMNRVKKTLENALATDGSSEKNFKQFIKNVKELMRKRNGLSI</sequence>
<accession>A0ABC8UAW6</accession>
<dbReference type="EC" id="2.4.1.-" evidence="5"/>
<keyword evidence="8" id="KW-1185">Reference proteome</keyword>
<dbReference type="AlphaFoldDB" id="A0ABC8UAW6"/>
<dbReference type="PANTHER" id="PTHR11926">
    <property type="entry name" value="GLUCOSYL/GLUCURONOSYL TRANSFERASES"/>
    <property type="match status" value="1"/>
</dbReference>
<protein>
    <recommendedName>
        <fullName evidence="5">Glycosyltransferase</fullName>
        <ecNumber evidence="5">2.4.1.-</ecNumber>
    </recommendedName>
</protein>
<evidence type="ECO:0000256" key="4">
    <source>
        <dbReference type="RuleBase" id="RU003718"/>
    </source>
</evidence>
<evidence type="ECO:0000256" key="3">
    <source>
        <dbReference type="ARBA" id="ARBA00022679"/>
    </source>
</evidence>
<dbReference type="FunFam" id="3.40.50.2000:FF:000078">
    <property type="entry name" value="Glycosyltransferase"/>
    <property type="match status" value="1"/>
</dbReference>
<dbReference type="PANTHER" id="PTHR11926:SF774">
    <property type="entry name" value="UDP-GLYCOSYLTRANSFERASE 85A1-RELATED"/>
    <property type="match status" value="1"/>
</dbReference>
<organism evidence="7 8">
    <name type="scientific">Ilex paraguariensis</name>
    <name type="common">yerba mate</name>
    <dbReference type="NCBI Taxonomy" id="185542"/>
    <lineage>
        <taxon>Eukaryota</taxon>
        <taxon>Viridiplantae</taxon>
        <taxon>Streptophyta</taxon>
        <taxon>Embryophyta</taxon>
        <taxon>Tracheophyta</taxon>
        <taxon>Spermatophyta</taxon>
        <taxon>Magnoliopsida</taxon>
        <taxon>eudicotyledons</taxon>
        <taxon>Gunneridae</taxon>
        <taxon>Pentapetalae</taxon>
        <taxon>asterids</taxon>
        <taxon>campanulids</taxon>
        <taxon>Aquifoliales</taxon>
        <taxon>Aquifoliaceae</taxon>
        <taxon>Ilex</taxon>
    </lineage>
</organism>
<evidence type="ECO:0000256" key="2">
    <source>
        <dbReference type="ARBA" id="ARBA00022676"/>
    </source>
</evidence>
<dbReference type="CDD" id="cd03784">
    <property type="entry name" value="GT1_Gtf-like"/>
    <property type="match status" value="1"/>
</dbReference>
<evidence type="ECO:0000313" key="8">
    <source>
        <dbReference type="Proteomes" id="UP001642360"/>
    </source>
</evidence>
<reference evidence="7 8" key="1">
    <citation type="submission" date="2024-02" db="EMBL/GenBank/DDBJ databases">
        <authorList>
            <person name="Vignale AGUSTIN F."/>
            <person name="Sosa J E."/>
            <person name="Modenutti C."/>
        </authorList>
    </citation>
    <scope>NUCLEOTIDE SEQUENCE [LARGE SCALE GENOMIC DNA]</scope>
</reference>
<dbReference type="InterPro" id="IPR035595">
    <property type="entry name" value="UDP_glycos_trans_CS"/>
</dbReference>
<proteinExistence type="inferred from homology"/>
<dbReference type="GO" id="GO:0016758">
    <property type="term" value="F:hexosyltransferase activity"/>
    <property type="evidence" value="ECO:0007669"/>
    <property type="project" value="UniProtKB-ARBA"/>
</dbReference>
<comment type="similarity">
    <text evidence="1 4">Belongs to the UDP-glycosyltransferase family.</text>
</comment>
<evidence type="ECO:0000313" key="6">
    <source>
        <dbReference type="EMBL" id="CAK9155268.1"/>
    </source>
</evidence>
<comment type="caution">
    <text evidence="7">The sequence shown here is derived from an EMBL/GenBank/DDBJ whole genome shotgun (WGS) entry which is preliminary data.</text>
</comment>
<evidence type="ECO:0000256" key="1">
    <source>
        <dbReference type="ARBA" id="ARBA00009995"/>
    </source>
</evidence>
<dbReference type="PROSITE" id="PS00375">
    <property type="entry name" value="UDPGT"/>
    <property type="match status" value="1"/>
</dbReference>
<gene>
    <name evidence="6" type="ORF">ILEXP_LOCUS23667</name>
    <name evidence="7" type="ORF">ILEXP_LOCUS48828</name>
</gene>
<dbReference type="EMBL" id="CAUOFW020007356">
    <property type="protein sequence ID" value="CAK9178898.1"/>
    <property type="molecule type" value="Genomic_DNA"/>
</dbReference>
<dbReference type="Gene3D" id="3.40.50.2000">
    <property type="entry name" value="Glycogen Phosphorylase B"/>
    <property type="match status" value="2"/>
</dbReference>
<keyword evidence="2 4" id="KW-0328">Glycosyltransferase</keyword>
<evidence type="ECO:0000256" key="5">
    <source>
        <dbReference type="RuleBase" id="RU362057"/>
    </source>
</evidence>
<evidence type="ECO:0000313" key="7">
    <source>
        <dbReference type="EMBL" id="CAK9178898.1"/>
    </source>
</evidence>